<accession>W7HVH9</accession>
<feature type="compositionally biased region" description="Basic and acidic residues" evidence="4">
    <location>
        <begin position="67"/>
        <end position="77"/>
    </location>
</feature>
<dbReference type="SUPFAM" id="SSF55200">
    <property type="entry name" value="Translation initiation factor IF3, C-terminal domain"/>
    <property type="match status" value="1"/>
</dbReference>
<dbReference type="EMBL" id="KI966401">
    <property type="protein sequence ID" value="EWC48186.1"/>
    <property type="molecule type" value="Genomic_DNA"/>
</dbReference>
<dbReference type="GO" id="GO:0005739">
    <property type="term" value="C:mitochondrion"/>
    <property type="evidence" value="ECO:0007669"/>
    <property type="project" value="TreeGrafter"/>
</dbReference>
<evidence type="ECO:0000256" key="3">
    <source>
        <dbReference type="ARBA" id="ARBA00022917"/>
    </source>
</evidence>
<keyword evidence="6" id="KW-1185">Reference proteome</keyword>
<name>W7HVH9_9PEZI</name>
<comment type="similarity">
    <text evidence="1">Belongs to the IF-3 family.</text>
</comment>
<dbReference type="InterPro" id="IPR036788">
    <property type="entry name" value="T_IF-3_C_sf"/>
</dbReference>
<feature type="compositionally biased region" description="Gly residues" evidence="4">
    <location>
        <begin position="215"/>
        <end position="227"/>
    </location>
</feature>
<dbReference type="PANTHER" id="PTHR10938:SF0">
    <property type="entry name" value="TRANSLATION INITIATION FACTOR IF-3, MITOCHONDRIAL"/>
    <property type="match status" value="1"/>
</dbReference>
<sequence>MALRQLPRATCRNLHRPTLSLLSIYASSASSHRAAYHLIHLSNPDGLPDESDGHVVRLFTKESLQARAEEERKEKETRKKSKKAGGGGSVAGKEIQISWGIDSHDLTHRLERAGKFLEKGNRVELMIAKKKGQSKVTPERLQEVMDVIEEFMYYNGGASVRKQEGEVGAQIKMWLQRPADWVRPPPKVEGAEAAEGVVGEGMRAEGDAAGEGVVEEGGVGEVDGGQGEQQQQQQGHVPAWRSKSEVVW</sequence>
<evidence type="ECO:0000256" key="1">
    <source>
        <dbReference type="ARBA" id="ARBA00005439"/>
    </source>
</evidence>
<evidence type="ECO:0000256" key="4">
    <source>
        <dbReference type="SAM" id="MobiDB-lite"/>
    </source>
</evidence>
<keyword evidence="2" id="KW-0396">Initiation factor</keyword>
<evidence type="ECO:0000256" key="2">
    <source>
        <dbReference type="ARBA" id="ARBA00022540"/>
    </source>
</evidence>
<evidence type="ECO:0000313" key="5">
    <source>
        <dbReference type="EMBL" id="EWC48186.1"/>
    </source>
</evidence>
<organism evidence="5 6">
    <name type="scientific">Drechslerella stenobrocha 248</name>
    <dbReference type="NCBI Taxonomy" id="1043628"/>
    <lineage>
        <taxon>Eukaryota</taxon>
        <taxon>Fungi</taxon>
        <taxon>Dikarya</taxon>
        <taxon>Ascomycota</taxon>
        <taxon>Pezizomycotina</taxon>
        <taxon>Orbiliomycetes</taxon>
        <taxon>Orbiliales</taxon>
        <taxon>Orbiliaceae</taxon>
        <taxon>Drechslerella</taxon>
    </lineage>
</organism>
<dbReference type="GO" id="GO:0003743">
    <property type="term" value="F:translation initiation factor activity"/>
    <property type="evidence" value="ECO:0007669"/>
    <property type="project" value="UniProtKB-KW"/>
</dbReference>
<reference evidence="5 6" key="1">
    <citation type="submission" date="2013-05" db="EMBL/GenBank/DDBJ databases">
        <title>Drechslerella stenobrocha genome reveals carnivorous origination and mechanical trapping mechanism of predatory fungi.</title>
        <authorList>
            <person name="Liu X."/>
            <person name="Zhang W."/>
            <person name="Liu K."/>
        </authorList>
    </citation>
    <scope>NUCLEOTIDE SEQUENCE [LARGE SCALE GENOMIC DNA]</scope>
    <source>
        <strain evidence="5 6">248</strain>
    </source>
</reference>
<dbReference type="AlphaFoldDB" id="W7HVH9"/>
<dbReference type="GO" id="GO:0043022">
    <property type="term" value="F:ribosome binding"/>
    <property type="evidence" value="ECO:0007669"/>
    <property type="project" value="TreeGrafter"/>
</dbReference>
<evidence type="ECO:0008006" key="7">
    <source>
        <dbReference type="Google" id="ProtNLM"/>
    </source>
</evidence>
<dbReference type="GO" id="GO:0070124">
    <property type="term" value="P:mitochondrial translational initiation"/>
    <property type="evidence" value="ECO:0007669"/>
    <property type="project" value="TreeGrafter"/>
</dbReference>
<protein>
    <recommendedName>
        <fullName evidence="7">Translation initiation factor 3 C-terminal domain-containing protein</fullName>
    </recommendedName>
</protein>
<dbReference type="InterPro" id="IPR001288">
    <property type="entry name" value="Translation_initiation_fac_3"/>
</dbReference>
<dbReference type="Proteomes" id="UP000024837">
    <property type="component" value="Unassembled WGS sequence"/>
</dbReference>
<keyword evidence="3" id="KW-0648">Protein biosynthesis</keyword>
<gene>
    <name evidence="5" type="ORF">DRE_02290</name>
</gene>
<dbReference type="OrthoDB" id="21573at2759"/>
<dbReference type="Gene3D" id="3.30.110.10">
    <property type="entry name" value="Translation initiation factor 3 (IF-3), C-terminal domain"/>
    <property type="match status" value="1"/>
</dbReference>
<dbReference type="PANTHER" id="PTHR10938">
    <property type="entry name" value="TRANSLATION INITIATION FACTOR IF-3"/>
    <property type="match status" value="1"/>
</dbReference>
<dbReference type="HOGENOM" id="CLU_077711_0_0_1"/>
<dbReference type="GO" id="GO:0032790">
    <property type="term" value="P:ribosome disassembly"/>
    <property type="evidence" value="ECO:0007669"/>
    <property type="project" value="TreeGrafter"/>
</dbReference>
<feature type="region of interest" description="Disordered" evidence="4">
    <location>
        <begin position="196"/>
        <end position="248"/>
    </location>
</feature>
<feature type="region of interest" description="Disordered" evidence="4">
    <location>
        <begin position="66"/>
        <end position="90"/>
    </location>
</feature>
<proteinExistence type="inferred from homology"/>
<evidence type="ECO:0000313" key="6">
    <source>
        <dbReference type="Proteomes" id="UP000024837"/>
    </source>
</evidence>